<dbReference type="InterPro" id="IPR042257">
    <property type="entry name" value="DGOK_C"/>
</dbReference>
<keyword evidence="1" id="KW-0808">Transferase</keyword>
<dbReference type="InterPro" id="IPR042258">
    <property type="entry name" value="DGOK_N"/>
</dbReference>
<evidence type="ECO:0000313" key="1">
    <source>
        <dbReference type="EMBL" id="AIT06307.1"/>
    </source>
</evidence>
<keyword evidence="1" id="KW-0418">Kinase</keyword>
<dbReference type="GO" id="GO:0008671">
    <property type="term" value="F:2-dehydro-3-deoxygalactonokinase activity"/>
    <property type="evidence" value="ECO:0007669"/>
    <property type="project" value="InterPro"/>
</dbReference>
<dbReference type="KEGG" id="stax:MC45_07835"/>
<gene>
    <name evidence="1" type="ORF">MC45_07835</name>
</gene>
<dbReference type="STRING" id="1549858.MC45_07835"/>
<reference evidence="1 2" key="1">
    <citation type="submission" date="2014-09" db="EMBL/GenBank/DDBJ databases">
        <title>Using Illumina technology Improving SMRT sequencing Genome Assembly by RASTools.</title>
        <authorList>
            <person name="Zhou Y."/>
            <person name="Ma T."/>
            <person name="Liu T."/>
        </authorList>
    </citation>
    <scope>NUCLEOTIDE SEQUENCE [LARGE SCALE GENOMIC DNA]</scope>
    <source>
        <strain evidence="1 2">ATCC 55669</strain>
    </source>
</reference>
<evidence type="ECO:0000313" key="2">
    <source>
        <dbReference type="Proteomes" id="UP000033200"/>
    </source>
</evidence>
<dbReference type="RefSeq" id="WP_038661559.1">
    <property type="nucleotide sequence ID" value="NZ_CP009571.1"/>
</dbReference>
<dbReference type="Proteomes" id="UP000033200">
    <property type="component" value="Chromosome"/>
</dbReference>
<dbReference type="AlphaFoldDB" id="A0A097EFF8"/>
<keyword evidence="2" id="KW-1185">Reference proteome</keyword>
<dbReference type="InterPro" id="IPR007729">
    <property type="entry name" value="DGOK"/>
</dbReference>
<name>A0A097EFF8_9SPHN</name>
<dbReference type="Gene3D" id="3.30.420.310">
    <property type="entry name" value="2-keto-3-deoxy-galactonokinase, C-terminal domain"/>
    <property type="match status" value="1"/>
</dbReference>
<sequence>MTSGTPPRDGAIIAVDWGTTNRRAYRIAADGSIGDHLRDDRGVLAMAAADYPPALAALRERLGDLPVIAAGMIGSTRGWHEAPYVSAPADLPALAAAALRIEAAGLTIVPGVSLLTDTRADVMRGEELQVLGAIAAGLAPADAVFCQPGTHNKWIVTEAARIVDVATVMTGELFALLKGHGILAGMLDGVVTDGPAFRAGIARGAGATDLGTALFEVRASVLLGHRAPDEAAAYASGVLIGSDVGARAIDGRTVHLLAEGALADLYKVAIEARGGVTVAVDATAAFLGGVHHLRGYLGL</sequence>
<dbReference type="Pfam" id="PF05035">
    <property type="entry name" value="DGOK"/>
    <property type="match status" value="1"/>
</dbReference>
<dbReference type="EMBL" id="CP009571">
    <property type="protein sequence ID" value="AIT06307.1"/>
    <property type="molecule type" value="Genomic_DNA"/>
</dbReference>
<organism evidence="1 2">
    <name type="scientific">Sphingomonas taxi</name>
    <dbReference type="NCBI Taxonomy" id="1549858"/>
    <lineage>
        <taxon>Bacteria</taxon>
        <taxon>Pseudomonadati</taxon>
        <taxon>Pseudomonadota</taxon>
        <taxon>Alphaproteobacteria</taxon>
        <taxon>Sphingomonadales</taxon>
        <taxon>Sphingomonadaceae</taxon>
        <taxon>Sphingomonas</taxon>
    </lineage>
</organism>
<dbReference type="Gene3D" id="3.30.420.300">
    <property type="entry name" value="2-keto-3-deoxy-galactonokinase, substrate binding domain"/>
    <property type="match status" value="1"/>
</dbReference>
<proteinExistence type="predicted"/>
<dbReference type="HOGENOM" id="CLU_058005_2_0_5"/>
<dbReference type="GO" id="GO:0034194">
    <property type="term" value="P:D-galactonate catabolic process"/>
    <property type="evidence" value="ECO:0007669"/>
    <property type="project" value="InterPro"/>
</dbReference>
<dbReference type="eggNOG" id="COG3734">
    <property type="taxonomic scope" value="Bacteria"/>
</dbReference>
<accession>A0A097EFF8</accession>
<protein>
    <submittedName>
        <fullName evidence="1">2-oxo-3-deoxygalactonate kinase</fullName>
    </submittedName>
</protein>